<reference evidence="10 11" key="1">
    <citation type="submission" date="2015-07" db="EMBL/GenBank/DDBJ databases">
        <title>The genome of Melipona quadrifasciata.</title>
        <authorList>
            <person name="Pan H."/>
            <person name="Kapheim K."/>
        </authorList>
    </citation>
    <scope>NUCLEOTIDE SEQUENCE [LARGE SCALE GENOMIC DNA]</scope>
    <source>
        <strain evidence="10">0111107301</strain>
        <tissue evidence="10">Whole body</tissue>
    </source>
</reference>
<dbReference type="FunFam" id="3.40.640.10:FF:000027">
    <property type="entry name" value="Serine--pyruvate aminotransferase, mitochondrial"/>
    <property type="match status" value="1"/>
</dbReference>
<dbReference type="CDD" id="cd06451">
    <property type="entry name" value="AGAT_like"/>
    <property type="match status" value="1"/>
</dbReference>
<dbReference type="PANTHER" id="PTHR21152:SF40">
    <property type="entry name" value="ALANINE--GLYOXYLATE AMINOTRANSFERASE"/>
    <property type="match status" value="1"/>
</dbReference>
<dbReference type="Gene3D" id="3.40.640.10">
    <property type="entry name" value="Type I PLP-dependent aspartate aminotransferase-like (Major domain)"/>
    <property type="match status" value="1"/>
</dbReference>
<sequence>MYPEWNQLATHRNPPAILKTKLQLPVKILTGPGPTNCSERVLQSLKNQVLGHLHPEVCQLMDEIKAGLQYVFQTNNRLTLALSASGHGGMEACLTNLLEPGETILVVKSGIWGERAADMATRIGVHAEVIETEHTSAVTLEQLETALHRHNPVAVFMVHAESSTGLKQPLEGFGDLIHKYNALFIVDTVASLCGEPFFMDSWGVDATYTGSQKVLGAPPGLSPISFSPRAEKKLLQRKTKPSSYYLDMTLLGNYWKCFGNESRVYHHTISATLLYSLREALAEIAEEGLRASWTRHASAAARLRRGLELRGLRSYVKIPQYQLSTIISIELPPGVDDTIIVQRAMKNYNVEISRGLGPTVGKVLRVGLLGTNATFGKVDLVLRALEILPSKL</sequence>
<dbReference type="SUPFAM" id="SSF53383">
    <property type="entry name" value="PLP-dependent transferases"/>
    <property type="match status" value="1"/>
</dbReference>
<dbReference type="OrthoDB" id="7403325at2759"/>
<feature type="binding site" evidence="7">
    <location>
        <position position="365"/>
    </location>
    <ligand>
        <name>substrate</name>
    </ligand>
</feature>
<name>A0A0M9ABU5_9HYME</name>
<dbReference type="Gene3D" id="3.90.1150.10">
    <property type="entry name" value="Aspartate Aminotransferase, domain 1"/>
    <property type="match status" value="1"/>
</dbReference>
<feature type="modified residue" description="N6-(pyridoxal phosphate)lysine" evidence="8">
    <location>
        <position position="213"/>
    </location>
</feature>
<comment type="cofactor">
    <cofactor evidence="1 6 8">
        <name>pyridoxal 5'-phosphate</name>
        <dbReference type="ChEBI" id="CHEBI:597326"/>
    </cofactor>
</comment>
<evidence type="ECO:0000256" key="4">
    <source>
        <dbReference type="ARBA" id="ARBA00022679"/>
    </source>
</evidence>
<keyword evidence="4 10" id="KW-0808">Transferase</keyword>
<dbReference type="Proteomes" id="UP000053105">
    <property type="component" value="Unassembled WGS sequence"/>
</dbReference>
<dbReference type="GO" id="GO:0019265">
    <property type="term" value="P:glycine biosynthetic process, by transamination of glyoxylate"/>
    <property type="evidence" value="ECO:0007669"/>
    <property type="project" value="TreeGrafter"/>
</dbReference>
<evidence type="ECO:0000256" key="7">
    <source>
        <dbReference type="PIRSR" id="PIRSR000524-1"/>
    </source>
</evidence>
<comment type="catalytic activity">
    <reaction evidence="6">
        <text>glyoxylate + L-alanine = glycine + pyruvate</text>
        <dbReference type="Rhea" id="RHEA:24248"/>
        <dbReference type="ChEBI" id="CHEBI:15361"/>
        <dbReference type="ChEBI" id="CHEBI:36655"/>
        <dbReference type="ChEBI" id="CHEBI:57305"/>
        <dbReference type="ChEBI" id="CHEBI:57972"/>
        <dbReference type="EC" id="2.6.1.44"/>
    </reaction>
</comment>
<evidence type="ECO:0000313" key="11">
    <source>
        <dbReference type="Proteomes" id="UP000053105"/>
    </source>
</evidence>
<evidence type="ECO:0000256" key="1">
    <source>
        <dbReference type="ARBA" id="ARBA00001933"/>
    </source>
</evidence>
<dbReference type="InterPro" id="IPR015421">
    <property type="entry name" value="PyrdxlP-dep_Trfase_major"/>
</dbReference>
<keyword evidence="10" id="KW-0670">Pyruvate</keyword>
<dbReference type="EMBL" id="KQ435687">
    <property type="protein sequence ID" value="KOX81337.1"/>
    <property type="molecule type" value="Genomic_DNA"/>
</dbReference>
<evidence type="ECO:0000256" key="5">
    <source>
        <dbReference type="ARBA" id="ARBA00022898"/>
    </source>
</evidence>
<dbReference type="AlphaFoldDB" id="A0A0M9ABU5"/>
<dbReference type="PANTHER" id="PTHR21152">
    <property type="entry name" value="AMINOTRANSFERASE CLASS V"/>
    <property type="match status" value="1"/>
</dbReference>
<dbReference type="InterPro" id="IPR024169">
    <property type="entry name" value="SP_NH2Trfase/AEP_transaminase"/>
</dbReference>
<dbReference type="PIRSF" id="PIRSF000524">
    <property type="entry name" value="SPT"/>
    <property type="match status" value="1"/>
</dbReference>
<dbReference type="InterPro" id="IPR015422">
    <property type="entry name" value="PyrdxlP-dep_Trfase_small"/>
</dbReference>
<dbReference type="STRING" id="166423.A0A0M9ABU5"/>
<keyword evidence="5 6" id="KW-0663">Pyridoxal phosphate</keyword>
<dbReference type="InterPro" id="IPR000192">
    <property type="entry name" value="Aminotrans_V_dom"/>
</dbReference>
<dbReference type="GO" id="GO:0008453">
    <property type="term" value="F:alanine-glyoxylate transaminase activity"/>
    <property type="evidence" value="ECO:0007669"/>
    <property type="project" value="UniProtKB-EC"/>
</dbReference>
<evidence type="ECO:0000256" key="8">
    <source>
        <dbReference type="PIRSR" id="PIRSR000524-50"/>
    </source>
</evidence>
<protein>
    <recommendedName>
        <fullName evidence="6">Alanine--glyoxylate aminotransferase</fullName>
        <ecNumber evidence="6">2.6.1.44</ecNumber>
    </recommendedName>
</protein>
<dbReference type="EC" id="2.6.1.44" evidence="6"/>
<feature type="domain" description="Aminotransferase class V" evidence="9">
    <location>
        <begin position="49"/>
        <end position="357"/>
    </location>
</feature>
<comment type="similarity">
    <text evidence="2 6">Belongs to the class-V pyridoxal-phosphate-dependent aminotransferase family.</text>
</comment>
<gene>
    <name evidence="10" type="ORF">WN51_10669</name>
</gene>
<dbReference type="GO" id="GO:0005777">
    <property type="term" value="C:peroxisome"/>
    <property type="evidence" value="ECO:0007669"/>
    <property type="project" value="TreeGrafter"/>
</dbReference>
<dbReference type="Pfam" id="PF00266">
    <property type="entry name" value="Aminotran_5"/>
    <property type="match status" value="1"/>
</dbReference>
<keyword evidence="11" id="KW-1185">Reference proteome</keyword>
<dbReference type="InterPro" id="IPR015424">
    <property type="entry name" value="PyrdxlP-dep_Trfase"/>
</dbReference>
<accession>A0A0M9ABU5</accession>
<evidence type="ECO:0000259" key="9">
    <source>
        <dbReference type="Pfam" id="PF00266"/>
    </source>
</evidence>
<evidence type="ECO:0000256" key="6">
    <source>
        <dbReference type="PIRNR" id="PIRNR000524"/>
    </source>
</evidence>
<organism evidence="10 11">
    <name type="scientific">Melipona quadrifasciata</name>
    <dbReference type="NCBI Taxonomy" id="166423"/>
    <lineage>
        <taxon>Eukaryota</taxon>
        <taxon>Metazoa</taxon>
        <taxon>Ecdysozoa</taxon>
        <taxon>Arthropoda</taxon>
        <taxon>Hexapoda</taxon>
        <taxon>Insecta</taxon>
        <taxon>Pterygota</taxon>
        <taxon>Neoptera</taxon>
        <taxon>Endopterygota</taxon>
        <taxon>Hymenoptera</taxon>
        <taxon>Apocrita</taxon>
        <taxon>Aculeata</taxon>
        <taxon>Apoidea</taxon>
        <taxon>Anthophila</taxon>
        <taxon>Apidae</taxon>
        <taxon>Melipona</taxon>
    </lineage>
</organism>
<evidence type="ECO:0000256" key="3">
    <source>
        <dbReference type="ARBA" id="ARBA00022576"/>
    </source>
</evidence>
<keyword evidence="3 10" id="KW-0032">Aminotransferase</keyword>
<evidence type="ECO:0000313" key="10">
    <source>
        <dbReference type="EMBL" id="KOX81337.1"/>
    </source>
</evidence>
<proteinExistence type="inferred from homology"/>
<dbReference type="GO" id="GO:0004760">
    <property type="term" value="F:L-serine-pyruvate transaminase activity"/>
    <property type="evidence" value="ECO:0007669"/>
    <property type="project" value="TreeGrafter"/>
</dbReference>
<evidence type="ECO:0000256" key="2">
    <source>
        <dbReference type="ARBA" id="ARBA00009236"/>
    </source>
</evidence>